<dbReference type="Proteomes" id="UP000238523">
    <property type="component" value="Plasmid pRLN3"/>
</dbReference>
<dbReference type="AlphaFoldDB" id="A0A2K9ZGF2"/>
<evidence type="ECO:0000313" key="2">
    <source>
        <dbReference type="Proteomes" id="UP000238523"/>
    </source>
</evidence>
<geneLocation type="plasmid" evidence="2">
    <name>prln3</name>
</geneLocation>
<accession>A0A2K9ZGF2</accession>
<reference evidence="1 2" key="1">
    <citation type="submission" date="2017-11" db="EMBL/GenBank/DDBJ databases">
        <title>Complete genome of Rhizobium leguminosarum Norway, an ineffective micro-symbiont.</title>
        <authorList>
            <person name="Hoffrichter A."/>
            <person name="Liang J."/>
            <person name="Brachmann A."/>
            <person name="Marin M."/>
        </authorList>
    </citation>
    <scope>NUCLEOTIDE SEQUENCE [LARGE SCALE GENOMIC DNA]</scope>
    <source>
        <strain evidence="1 2">Norway</strain>
        <plasmid evidence="2">prln3</plasmid>
    </source>
</reference>
<sequence length="60" mass="6427">MPTDSSADATLKLERLHKRKGIPSLPRGIVFPIARAGWLGAGASPIGYGSLRVKPLELMK</sequence>
<name>A0A2K9ZGF2_RHILE</name>
<evidence type="ECO:0000313" key="1">
    <source>
        <dbReference type="EMBL" id="AUW47298.1"/>
    </source>
</evidence>
<dbReference type="EMBL" id="CP025015">
    <property type="protein sequence ID" value="AUW47298.1"/>
    <property type="molecule type" value="Genomic_DNA"/>
</dbReference>
<proteinExistence type="predicted"/>
<organism evidence="1 2">
    <name type="scientific">Rhizobium leguminosarum</name>
    <dbReference type="NCBI Taxonomy" id="384"/>
    <lineage>
        <taxon>Bacteria</taxon>
        <taxon>Pseudomonadati</taxon>
        <taxon>Pseudomonadota</taxon>
        <taxon>Alphaproteobacteria</taxon>
        <taxon>Hyphomicrobiales</taxon>
        <taxon>Rhizobiaceae</taxon>
        <taxon>Rhizobium/Agrobacterium group</taxon>
        <taxon>Rhizobium</taxon>
    </lineage>
</organism>
<keyword evidence="1" id="KW-0614">Plasmid</keyword>
<protein>
    <submittedName>
        <fullName evidence="1">Uncharacterized protein</fullName>
    </submittedName>
</protein>
<gene>
    <name evidence="1" type="ORF">CUJ84_pRLN3000165</name>
</gene>